<dbReference type="EMBL" id="UGPG01000001">
    <property type="protein sequence ID" value="STY44258.1"/>
    <property type="molecule type" value="Genomic_DNA"/>
</dbReference>
<sequence>MTQLNDYLAIQAGNFEKTPSTFVFTPKQAMTLKEIQKRFKLYPLFSKVRFETNPAMPETSMYIDFQFKQEEYRYYLELLERQEEEEFLESYFRMEPIMEETLAAVRQAKQDIYLETLFQADSMLSYAVQLHATYCIAPDLLICRDLSAGNKLFGKDWLGFQTETDIMPDVESLYIIHSVYDNESAEPQSFWFHTHGLNRLGFAEVEIIIPNPLESFYGISDLIRTYVNNCIENEQFVMLEPAPMVQTLERLEYVLAVPWEVGLEYVKQPPLIESIPDLEELAFPSSLPQGEFLGDLADRDEHHAGPSVLLFRAIETEPQLQTFFQSFNEQQSLMFLKTRKETLTMADKARNRLPYFRNIFEAETKPAKKGFFGRNKVQADPDYRFLMKFGIPFGEGEDDKEHIWFEPLELYKDKIKGKLINEPFYLRDMQKDGIYEVPLEQLTDWQVSSETSFYDPNNVYQFFLPYTNS</sequence>
<proteinExistence type="predicted"/>
<evidence type="ECO:0000313" key="4">
    <source>
        <dbReference type="EMBL" id="STY44258.1"/>
    </source>
</evidence>
<evidence type="ECO:0000259" key="2">
    <source>
        <dbReference type="Pfam" id="PF13218"/>
    </source>
</evidence>
<dbReference type="InterPro" id="IPR053886">
    <property type="entry name" value="DUF4026_middle"/>
</dbReference>
<name>A0A378MD42_LISGR</name>
<protein>
    <submittedName>
        <fullName evidence="4">Uncharacterized protein conserved in bacteria (DUF2314)</fullName>
    </submittedName>
</protein>
<dbReference type="Pfam" id="PF13218">
    <property type="entry name" value="DUF4026_N"/>
    <property type="match status" value="1"/>
</dbReference>
<accession>A0A378MD42</accession>
<dbReference type="InterPro" id="IPR018756">
    <property type="entry name" value="DUF2314"/>
</dbReference>
<dbReference type="Pfam" id="PF10077">
    <property type="entry name" value="DUF2314"/>
    <property type="match status" value="1"/>
</dbReference>
<dbReference type="Proteomes" id="UP000254879">
    <property type="component" value="Unassembled WGS sequence"/>
</dbReference>
<reference evidence="4 5" key="1">
    <citation type="submission" date="2018-06" db="EMBL/GenBank/DDBJ databases">
        <authorList>
            <consortium name="Pathogen Informatics"/>
            <person name="Doyle S."/>
        </authorList>
    </citation>
    <scope>NUCLEOTIDE SEQUENCE [LARGE SCALE GENOMIC DNA]</scope>
    <source>
        <strain evidence="5">NCTC 10815</strain>
    </source>
</reference>
<dbReference type="InterPro" id="IPR025102">
    <property type="entry name" value="DUF4026_N"/>
</dbReference>
<evidence type="ECO:0000313" key="5">
    <source>
        <dbReference type="Proteomes" id="UP000254879"/>
    </source>
</evidence>
<feature type="domain" description="DUF4026" evidence="3">
    <location>
        <begin position="176"/>
        <end position="311"/>
    </location>
</feature>
<dbReference type="RefSeq" id="WP_115345914.1">
    <property type="nucleotide sequence ID" value="NZ_UGPG01000001.1"/>
</dbReference>
<evidence type="ECO:0000259" key="3">
    <source>
        <dbReference type="Pfam" id="PF22789"/>
    </source>
</evidence>
<organism evidence="4 5">
    <name type="scientific">Listeria grayi</name>
    <name type="common">Listeria murrayi</name>
    <dbReference type="NCBI Taxonomy" id="1641"/>
    <lineage>
        <taxon>Bacteria</taxon>
        <taxon>Bacillati</taxon>
        <taxon>Bacillota</taxon>
        <taxon>Bacilli</taxon>
        <taxon>Bacillales</taxon>
        <taxon>Listeriaceae</taxon>
        <taxon>Listeria</taxon>
    </lineage>
</organism>
<feature type="domain" description="DUF4026" evidence="2">
    <location>
        <begin position="20"/>
        <end position="168"/>
    </location>
</feature>
<evidence type="ECO:0000259" key="1">
    <source>
        <dbReference type="Pfam" id="PF10077"/>
    </source>
</evidence>
<dbReference type="Pfam" id="PF22789">
    <property type="entry name" value="DUF4026_C"/>
    <property type="match status" value="1"/>
</dbReference>
<dbReference type="AlphaFoldDB" id="A0A378MD42"/>
<feature type="domain" description="DUF2314" evidence="1">
    <location>
        <begin position="387"/>
        <end position="452"/>
    </location>
</feature>
<gene>
    <name evidence="4" type="ORF">NCTC10815_01597</name>
</gene>